<dbReference type="EMBL" id="CAJNOI010000458">
    <property type="protein sequence ID" value="CAF1284037.1"/>
    <property type="molecule type" value="Genomic_DNA"/>
</dbReference>
<feature type="compositionally biased region" description="Basic and acidic residues" evidence="1">
    <location>
        <begin position="366"/>
        <end position="376"/>
    </location>
</feature>
<evidence type="ECO:0000256" key="1">
    <source>
        <dbReference type="SAM" id="MobiDB-lite"/>
    </source>
</evidence>
<dbReference type="AlphaFoldDB" id="A0A815C8Z7"/>
<feature type="compositionally biased region" description="Basic and acidic residues" evidence="1">
    <location>
        <begin position="388"/>
        <end position="407"/>
    </location>
</feature>
<evidence type="ECO:0000313" key="8">
    <source>
        <dbReference type="Proteomes" id="UP000663877"/>
    </source>
</evidence>
<dbReference type="InterPro" id="IPR011993">
    <property type="entry name" value="PH-like_dom_sf"/>
</dbReference>
<dbReference type="EMBL" id="CAJNOM010000007">
    <property type="protein sequence ID" value="CAF0765657.1"/>
    <property type="molecule type" value="Genomic_DNA"/>
</dbReference>
<dbReference type="EMBL" id="CAJNOI010000043">
    <property type="protein sequence ID" value="CAF0922896.1"/>
    <property type="molecule type" value="Genomic_DNA"/>
</dbReference>
<dbReference type="Proteomes" id="UP000663877">
    <property type="component" value="Unassembled WGS sequence"/>
</dbReference>
<comment type="caution">
    <text evidence="6">The sequence shown here is derived from an EMBL/GenBank/DDBJ whole genome shotgun (WGS) entry which is preliminary data.</text>
</comment>
<evidence type="ECO:0000313" key="3">
    <source>
        <dbReference type="EMBL" id="CAF0763383.1"/>
    </source>
</evidence>
<dbReference type="EMBL" id="CAJNOM010000007">
    <property type="protein sequence ID" value="CAF0763115.1"/>
    <property type="molecule type" value="Genomic_DNA"/>
</dbReference>
<protein>
    <submittedName>
        <fullName evidence="6">Uncharacterized protein</fullName>
    </submittedName>
</protein>
<dbReference type="Gene3D" id="2.30.29.30">
    <property type="entry name" value="Pleckstrin-homology domain (PH domain)/Phosphotyrosine-binding domain (PTB)"/>
    <property type="match status" value="1"/>
</dbReference>
<evidence type="ECO:0000313" key="5">
    <source>
        <dbReference type="EMBL" id="CAF0922896.1"/>
    </source>
</evidence>
<keyword evidence="7" id="KW-1185">Reference proteome</keyword>
<evidence type="ECO:0000313" key="7">
    <source>
        <dbReference type="Proteomes" id="UP000663832"/>
    </source>
</evidence>
<gene>
    <name evidence="5" type="ORF">BJG266_LOCUS11632</name>
    <name evidence="6" type="ORF">BJG266_LOCUS31364</name>
    <name evidence="2" type="ORF">QVE165_LOCUS2167</name>
    <name evidence="3" type="ORF">QVE165_LOCUS2182</name>
    <name evidence="4" type="ORF">QVE165_LOCUS2313</name>
</gene>
<feature type="compositionally biased region" description="Basic residues" evidence="1">
    <location>
        <begin position="377"/>
        <end position="387"/>
    </location>
</feature>
<feature type="region of interest" description="Disordered" evidence="1">
    <location>
        <begin position="357"/>
        <end position="407"/>
    </location>
</feature>
<evidence type="ECO:0000313" key="6">
    <source>
        <dbReference type="EMBL" id="CAF1284037.1"/>
    </source>
</evidence>
<evidence type="ECO:0000313" key="2">
    <source>
        <dbReference type="EMBL" id="CAF0763115.1"/>
    </source>
</evidence>
<dbReference type="EMBL" id="CAJNOM010000007">
    <property type="protein sequence ID" value="CAF0763383.1"/>
    <property type="molecule type" value="Genomic_DNA"/>
</dbReference>
<dbReference type="SUPFAM" id="SSF50729">
    <property type="entry name" value="PH domain-like"/>
    <property type="match status" value="1"/>
</dbReference>
<organism evidence="6 8">
    <name type="scientific">Adineta steineri</name>
    <dbReference type="NCBI Taxonomy" id="433720"/>
    <lineage>
        <taxon>Eukaryota</taxon>
        <taxon>Metazoa</taxon>
        <taxon>Spiralia</taxon>
        <taxon>Gnathifera</taxon>
        <taxon>Rotifera</taxon>
        <taxon>Eurotatoria</taxon>
        <taxon>Bdelloidea</taxon>
        <taxon>Adinetida</taxon>
        <taxon>Adinetidae</taxon>
        <taxon>Adineta</taxon>
    </lineage>
</organism>
<proteinExistence type="predicted"/>
<name>A0A815C8Z7_9BILA</name>
<dbReference type="Proteomes" id="UP000663832">
    <property type="component" value="Unassembled WGS sequence"/>
</dbReference>
<evidence type="ECO:0000313" key="4">
    <source>
        <dbReference type="EMBL" id="CAF0765657.1"/>
    </source>
</evidence>
<sequence>MARKEEYHRQQHQMHYATIMPIHTTITNGNDSNISPLTRKQTNELERVKALYVEFDDAFQEETRNHDYFGFQPSHDESYEPANFYLQSVETISEVKNTSFSPFMRRRTSRENSRPSTPSDSSPNQRRHNHRPNQPPPLPPASQNHNITNINGITNLSRDFNNLNLIHTNHIDESPAPFTPDAILLKIKQNEYVDAPVVSSQYKLLLPQYFLVKYLGRKPCVQLWGSKAVRGPIDEMVESARQISSMNEMPTLEACINTRGLTLTHRQSPTRTKHNSRNHSPERHQHGLIPLEHISYVMHDVKYSKISACIVLRQPKSSSTDSKITNETVTECYAFLFQSKDHGHRFALSLAEAFNAQQQSSRGIKQNHDDKREGHSPRRRSKHRPGLHQHEKTRSKYDDTYLRDSEV</sequence>
<dbReference type="OrthoDB" id="9994289at2759"/>
<feature type="region of interest" description="Disordered" evidence="1">
    <location>
        <begin position="100"/>
        <end position="149"/>
    </location>
</feature>
<reference evidence="6" key="1">
    <citation type="submission" date="2021-02" db="EMBL/GenBank/DDBJ databases">
        <authorList>
            <person name="Nowell W R."/>
        </authorList>
    </citation>
    <scope>NUCLEOTIDE SEQUENCE</scope>
</reference>
<accession>A0A815C8Z7</accession>